<comment type="subcellular location">
    <subcellularLocation>
        <location evidence="2">Cell membrane</location>
        <topology evidence="2">Lipid-anchor</topology>
    </subcellularLocation>
</comment>
<dbReference type="InterPro" id="IPR003423">
    <property type="entry name" value="OMP_efflux"/>
</dbReference>
<feature type="coiled-coil region" evidence="3">
    <location>
        <begin position="437"/>
        <end position="464"/>
    </location>
</feature>
<evidence type="ECO:0000256" key="1">
    <source>
        <dbReference type="ARBA" id="ARBA00007613"/>
    </source>
</evidence>
<keyword evidence="2" id="KW-0812">Transmembrane</keyword>
<sequence>MDNRILYKIIIVLFILLLALSCNVPQTAVKTANKMVPEAYPYSGDSTNTGKLDWKAYYRDENLIALIDTALKNKQELKIILQEIDISKAEVRSRKGEYLPFAEIRAGAGLEKEGRYTRHGAVDEQLEIRDGRSFPDPFSDLLIGAFASWEVDIWKKLHNAKKAAVFRYLASREGKNFMVSQLIADISESYYELLVLDKLLDIIEQNIKIQSNAVKVVRQQKSAARVTQLAVNRFEAQLLNTQNLQFSIKQNIVETENRLNYLTGSIPHPIKRNSAQLNQLTVDSLQAGIPAQLLVNRPDVRQAELELKAANLDLRVARANFLPSLGIKAGIGFQAFDPAFLVRPESILYNLAGDIMAPLVNRNAIKAAYNSANARQIQAVVKYEQTILNAYTDVLNQMSKIRNYTDSYQTKSREVELLMESISIANSLFNAARADYAEVLLTQREALEAKMDLLEIKRQQLQTKVNVYRSLGGGWN</sequence>
<gene>
    <name evidence="4" type="ORF">G9Q97_13700</name>
</gene>
<dbReference type="Pfam" id="PF02321">
    <property type="entry name" value="OEP"/>
    <property type="match status" value="2"/>
</dbReference>
<keyword evidence="2" id="KW-0449">Lipoprotein</keyword>
<dbReference type="EMBL" id="JAANYN010000005">
    <property type="protein sequence ID" value="NHE57864.1"/>
    <property type="molecule type" value="Genomic_DNA"/>
</dbReference>
<organism evidence="4 5">
    <name type="scientific">Cyclobacterium plantarum</name>
    <dbReference type="NCBI Taxonomy" id="2716263"/>
    <lineage>
        <taxon>Bacteria</taxon>
        <taxon>Pseudomonadati</taxon>
        <taxon>Bacteroidota</taxon>
        <taxon>Cytophagia</taxon>
        <taxon>Cytophagales</taxon>
        <taxon>Cyclobacteriaceae</taxon>
        <taxon>Cyclobacterium</taxon>
    </lineage>
</organism>
<dbReference type="SUPFAM" id="SSF56954">
    <property type="entry name" value="Outer membrane efflux proteins (OEP)"/>
    <property type="match status" value="1"/>
</dbReference>
<protein>
    <submittedName>
        <fullName evidence="4">TolC family protein</fullName>
    </submittedName>
</protein>
<comment type="caution">
    <text evidence="4">The sequence shown here is derived from an EMBL/GenBank/DDBJ whole genome shotgun (WGS) entry which is preliminary data.</text>
</comment>
<accession>A0ABX0H883</accession>
<dbReference type="NCBIfam" id="TIGR01845">
    <property type="entry name" value="outer_NodT"/>
    <property type="match status" value="1"/>
</dbReference>
<evidence type="ECO:0000256" key="3">
    <source>
        <dbReference type="SAM" id="Coils"/>
    </source>
</evidence>
<evidence type="ECO:0000313" key="4">
    <source>
        <dbReference type="EMBL" id="NHE57864.1"/>
    </source>
</evidence>
<evidence type="ECO:0000313" key="5">
    <source>
        <dbReference type="Proteomes" id="UP000649799"/>
    </source>
</evidence>
<keyword evidence="2" id="KW-0564">Palmitate</keyword>
<evidence type="ECO:0000256" key="2">
    <source>
        <dbReference type="RuleBase" id="RU362097"/>
    </source>
</evidence>
<name>A0ABX0H883_9BACT</name>
<dbReference type="RefSeq" id="WP_166147735.1">
    <property type="nucleotide sequence ID" value="NZ_JAANYN010000005.1"/>
</dbReference>
<dbReference type="Gene3D" id="2.20.200.10">
    <property type="entry name" value="Outer membrane efflux proteins (OEP)"/>
    <property type="match status" value="1"/>
</dbReference>
<dbReference type="Proteomes" id="UP000649799">
    <property type="component" value="Unassembled WGS sequence"/>
</dbReference>
<keyword evidence="3" id="KW-0175">Coiled coil</keyword>
<dbReference type="PANTHER" id="PTHR30203">
    <property type="entry name" value="OUTER MEMBRANE CATION EFFLUX PROTEIN"/>
    <property type="match status" value="1"/>
</dbReference>
<comment type="similarity">
    <text evidence="1 2">Belongs to the outer membrane factor (OMF) (TC 1.B.17) family.</text>
</comment>
<reference evidence="4 5" key="1">
    <citation type="submission" date="2020-03" db="EMBL/GenBank/DDBJ databases">
        <title>Cyclobacterium plantarum sp. nov., a marine bacterium isolated from a coastal-marine wetland.</title>
        <authorList>
            <person name="Sanchez-Porro C."/>
            <person name="Ventosa A."/>
            <person name="Amoozegar M."/>
        </authorList>
    </citation>
    <scope>NUCLEOTIDE SEQUENCE [LARGE SCALE GENOMIC DNA]</scope>
    <source>
        <strain evidence="4 5">GBPx2</strain>
    </source>
</reference>
<dbReference type="InterPro" id="IPR010131">
    <property type="entry name" value="MdtP/NodT-like"/>
</dbReference>
<keyword evidence="2" id="KW-0472">Membrane</keyword>
<keyword evidence="2" id="KW-1134">Transmembrane beta strand</keyword>
<keyword evidence="5" id="KW-1185">Reference proteome</keyword>
<dbReference type="Gene3D" id="1.20.1600.10">
    <property type="entry name" value="Outer membrane efflux proteins (OEP)"/>
    <property type="match status" value="1"/>
</dbReference>
<dbReference type="PROSITE" id="PS51257">
    <property type="entry name" value="PROKAR_LIPOPROTEIN"/>
    <property type="match status" value="1"/>
</dbReference>
<dbReference type="PANTHER" id="PTHR30203:SF30">
    <property type="entry name" value="OUTER MEMBRANE PROTEIN-RELATED"/>
    <property type="match status" value="1"/>
</dbReference>
<proteinExistence type="inferred from homology"/>